<evidence type="ECO:0000256" key="2">
    <source>
        <dbReference type="ARBA" id="ARBA00009050"/>
    </source>
</evidence>
<evidence type="ECO:0000256" key="5">
    <source>
        <dbReference type="ARBA" id="ARBA00023159"/>
    </source>
</evidence>
<evidence type="ECO:0000313" key="9">
    <source>
        <dbReference type="EMBL" id="EKC36756.1"/>
    </source>
</evidence>
<accession>K1RQT2</accession>
<comment type="subcellular location">
    <subcellularLocation>
        <location evidence="1">Nucleus</location>
    </subcellularLocation>
</comment>
<evidence type="ECO:0000256" key="3">
    <source>
        <dbReference type="ARBA" id="ARBA00023015"/>
    </source>
</evidence>
<organism evidence="9">
    <name type="scientific">Magallana gigas</name>
    <name type="common">Pacific oyster</name>
    <name type="synonym">Crassostrea gigas</name>
    <dbReference type="NCBI Taxonomy" id="29159"/>
    <lineage>
        <taxon>Eukaryota</taxon>
        <taxon>Metazoa</taxon>
        <taxon>Spiralia</taxon>
        <taxon>Lophotrochozoa</taxon>
        <taxon>Mollusca</taxon>
        <taxon>Bivalvia</taxon>
        <taxon>Autobranchia</taxon>
        <taxon>Pteriomorphia</taxon>
        <taxon>Ostreida</taxon>
        <taxon>Ostreoidea</taxon>
        <taxon>Ostreidae</taxon>
        <taxon>Magallana</taxon>
    </lineage>
</organism>
<keyword evidence="5" id="KW-0010">Activator</keyword>
<dbReference type="CDD" id="cd14709">
    <property type="entry name" value="bZIP_CREBL2"/>
    <property type="match status" value="1"/>
</dbReference>
<gene>
    <name evidence="9" type="ORF">CGI_10014228</name>
</gene>
<evidence type="ECO:0000256" key="8">
    <source>
        <dbReference type="SAM" id="MobiDB-lite"/>
    </source>
</evidence>
<dbReference type="GO" id="GO:0003677">
    <property type="term" value="F:DNA binding"/>
    <property type="evidence" value="ECO:0007669"/>
    <property type="project" value="UniProtKB-KW"/>
</dbReference>
<dbReference type="InterPro" id="IPR046347">
    <property type="entry name" value="bZIP_sf"/>
</dbReference>
<reference evidence="9" key="1">
    <citation type="journal article" date="2012" name="Nature">
        <title>The oyster genome reveals stress adaptation and complexity of shell formation.</title>
        <authorList>
            <person name="Zhang G."/>
            <person name="Fang X."/>
            <person name="Guo X."/>
            <person name="Li L."/>
            <person name="Luo R."/>
            <person name="Xu F."/>
            <person name="Yang P."/>
            <person name="Zhang L."/>
            <person name="Wang X."/>
            <person name="Qi H."/>
            <person name="Xiong Z."/>
            <person name="Que H."/>
            <person name="Xie Y."/>
            <person name="Holland P.W."/>
            <person name="Paps J."/>
            <person name="Zhu Y."/>
            <person name="Wu F."/>
            <person name="Chen Y."/>
            <person name="Wang J."/>
            <person name="Peng C."/>
            <person name="Meng J."/>
            <person name="Yang L."/>
            <person name="Liu J."/>
            <person name="Wen B."/>
            <person name="Zhang N."/>
            <person name="Huang Z."/>
            <person name="Zhu Q."/>
            <person name="Feng Y."/>
            <person name="Mount A."/>
            <person name="Hedgecock D."/>
            <person name="Xu Z."/>
            <person name="Liu Y."/>
            <person name="Domazet-Loso T."/>
            <person name="Du Y."/>
            <person name="Sun X."/>
            <person name="Zhang S."/>
            <person name="Liu B."/>
            <person name="Cheng P."/>
            <person name="Jiang X."/>
            <person name="Li J."/>
            <person name="Fan D."/>
            <person name="Wang W."/>
            <person name="Fu W."/>
            <person name="Wang T."/>
            <person name="Wang B."/>
            <person name="Zhang J."/>
            <person name="Peng Z."/>
            <person name="Li Y."/>
            <person name="Li N."/>
            <person name="Wang J."/>
            <person name="Chen M."/>
            <person name="He Y."/>
            <person name="Tan F."/>
            <person name="Song X."/>
            <person name="Zheng Q."/>
            <person name="Huang R."/>
            <person name="Yang H."/>
            <person name="Du X."/>
            <person name="Chen L."/>
            <person name="Yang M."/>
            <person name="Gaffney P.M."/>
            <person name="Wang S."/>
            <person name="Luo L."/>
            <person name="She Z."/>
            <person name="Ming Y."/>
            <person name="Huang W."/>
            <person name="Zhang S."/>
            <person name="Huang B."/>
            <person name="Zhang Y."/>
            <person name="Qu T."/>
            <person name="Ni P."/>
            <person name="Miao G."/>
            <person name="Wang J."/>
            <person name="Wang Q."/>
            <person name="Steinberg C.E."/>
            <person name="Wang H."/>
            <person name="Li N."/>
            <person name="Qian L."/>
            <person name="Zhang G."/>
            <person name="Li Y."/>
            <person name="Yang H."/>
            <person name="Liu X."/>
            <person name="Wang J."/>
            <person name="Yin Y."/>
            <person name="Wang J."/>
        </authorList>
    </citation>
    <scope>NUCLEOTIDE SEQUENCE [LARGE SCALE GENOMIC DNA]</scope>
    <source>
        <strain evidence="9">05x7-T-G4-1.051#20</strain>
    </source>
</reference>
<evidence type="ECO:0000256" key="4">
    <source>
        <dbReference type="ARBA" id="ARBA00023125"/>
    </source>
</evidence>
<dbReference type="AlphaFoldDB" id="K1RQT2"/>
<dbReference type="InterPro" id="IPR039250">
    <property type="entry name" value="CREBL2/REPTOR-BP"/>
</dbReference>
<dbReference type="SUPFAM" id="SSF57959">
    <property type="entry name" value="Leucine zipper domain"/>
    <property type="match status" value="1"/>
</dbReference>
<feature type="region of interest" description="Disordered" evidence="8">
    <location>
        <begin position="25"/>
        <end position="44"/>
    </location>
</feature>
<feature type="compositionally biased region" description="Polar residues" evidence="8">
    <location>
        <begin position="144"/>
        <end position="157"/>
    </location>
</feature>
<evidence type="ECO:0000256" key="7">
    <source>
        <dbReference type="ARBA" id="ARBA00023242"/>
    </source>
</evidence>
<dbReference type="PANTHER" id="PTHR21051">
    <property type="entry name" value="CAMP-RESPONSIVE ELEMENT-BINDING PROTEIN-LIKE 2"/>
    <property type="match status" value="1"/>
</dbReference>
<dbReference type="InParanoid" id="K1RQT2"/>
<keyword evidence="6" id="KW-0804">Transcription</keyword>
<dbReference type="GO" id="GO:0003700">
    <property type="term" value="F:DNA-binding transcription factor activity"/>
    <property type="evidence" value="ECO:0007669"/>
    <property type="project" value="InterPro"/>
</dbReference>
<dbReference type="HOGENOM" id="CLU_742379_0_0_1"/>
<dbReference type="PANTHER" id="PTHR21051:SF4">
    <property type="entry name" value="CAMP-RESPONSIVE ELEMENT-BINDING PROTEIN-LIKE 2"/>
    <property type="match status" value="1"/>
</dbReference>
<evidence type="ECO:0000256" key="1">
    <source>
        <dbReference type="ARBA" id="ARBA00004123"/>
    </source>
</evidence>
<comment type="similarity">
    <text evidence="2">Belongs to the bZIP family. ATF subfamily.</text>
</comment>
<dbReference type="EMBL" id="JH818254">
    <property type="protein sequence ID" value="EKC36756.1"/>
    <property type="molecule type" value="Genomic_DNA"/>
</dbReference>
<feature type="compositionally biased region" description="Basic residues" evidence="8">
    <location>
        <begin position="25"/>
        <end position="39"/>
    </location>
</feature>
<feature type="region of interest" description="Disordered" evidence="8">
    <location>
        <begin position="273"/>
        <end position="301"/>
    </location>
</feature>
<feature type="region of interest" description="Disordered" evidence="8">
    <location>
        <begin position="141"/>
        <end position="212"/>
    </location>
</feature>
<protein>
    <submittedName>
        <fullName evidence="9">cAMP-responsive element-binding protein-like 2</fullName>
    </submittedName>
</protein>
<keyword evidence="4" id="KW-0238">DNA-binding</keyword>
<proteinExistence type="inferred from homology"/>
<feature type="compositionally biased region" description="Basic and acidic residues" evidence="8">
    <location>
        <begin position="183"/>
        <end position="192"/>
    </location>
</feature>
<sequence>MSWKSPTDPVNHGTVRLSHFRMRKTATVKTEKKGRKGKGQGKVIGDVGSRVQRTRESARDCRLRRKLRYQFLEDLTMTKERAILKLRQELEMFKDYCNEIDQGSISDKLLKEFQSPQSSNGPTNTIIPVAHSVFKPAIDKNETSDTLATQDGSNGKSLTEDEGEWALKSKGVLPIKENQNQTKDTRGPENFEVKLGSKTLPTGNPERRPKRACAKNRSILAKLLSFEDEILEDESNEKMEEDQRMTTEDGFKLPNSSLSKLFATELTIKSPTRSCDNFQNGSESGFTGEKNQAELNGESQSNLSKFCSENLSRSMESGYEELTNKIVLTPTSGDTENDEELWDKCLISALSLFEDYGVSLTGDGEAYLNSFSE</sequence>
<evidence type="ECO:0000256" key="6">
    <source>
        <dbReference type="ARBA" id="ARBA00023163"/>
    </source>
</evidence>
<name>K1RQT2_MAGGI</name>
<keyword evidence="7" id="KW-0539">Nucleus</keyword>
<keyword evidence="3" id="KW-0805">Transcription regulation</keyword>
<dbReference type="GO" id="GO:0005634">
    <property type="term" value="C:nucleus"/>
    <property type="evidence" value="ECO:0007669"/>
    <property type="project" value="UniProtKB-SubCell"/>
</dbReference>